<comment type="subcellular location">
    <subcellularLocation>
        <location evidence="1">Cell outer membrane</location>
    </subcellularLocation>
</comment>
<dbReference type="GO" id="GO:0009279">
    <property type="term" value="C:cell outer membrane"/>
    <property type="evidence" value="ECO:0007669"/>
    <property type="project" value="UniProtKB-SubCell"/>
</dbReference>
<dbReference type="STRING" id="402734.SAMN05660918_0773"/>
<dbReference type="InterPro" id="IPR008969">
    <property type="entry name" value="CarboxyPept-like_regulatory"/>
</dbReference>
<gene>
    <name evidence="5" type="ORF">SAMN05660918_0773</name>
</gene>
<dbReference type="OrthoDB" id="8764943at2"/>
<evidence type="ECO:0000256" key="2">
    <source>
        <dbReference type="ARBA" id="ARBA00023136"/>
    </source>
</evidence>
<dbReference type="AlphaFoldDB" id="A0A1H6QYW8"/>
<dbReference type="Pfam" id="PF13620">
    <property type="entry name" value="CarboxypepD_reg"/>
    <property type="match status" value="1"/>
</dbReference>
<accession>A0A1H6QYW8</accession>
<dbReference type="RefSeq" id="WP_091308217.1">
    <property type="nucleotide sequence ID" value="NZ_CBCSJU010000001.1"/>
</dbReference>
<feature type="domain" description="Outer membrane protein beta-barrel" evidence="4">
    <location>
        <begin position="383"/>
        <end position="785"/>
    </location>
</feature>
<dbReference type="PANTHER" id="PTHR40980:SF4">
    <property type="entry name" value="TONB-DEPENDENT RECEPTOR-LIKE BETA-BARREL DOMAIN-CONTAINING PROTEIN"/>
    <property type="match status" value="1"/>
</dbReference>
<dbReference type="Proteomes" id="UP000199702">
    <property type="component" value="Unassembled WGS sequence"/>
</dbReference>
<dbReference type="Gene3D" id="2.40.170.20">
    <property type="entry name" value="TonB-dependent receptor, beta-barrel domain"/>
    <property type="match status" value="1"/>
</dbReference>
<dbReference type="Gene3D" id="2.60.40.1120">
    <property type="entry name" value="Carboxypeptidase-like, regulatory domain"/>
    <property type="match status" value="1"/>
</dbReference>
<dbReference type="PANTHER" id="PTHR40980">
    <property type="entry name" value="PLUG DOMAIN-CONTAINING PROTEIN"/>
    <property type="match status" value="1"/>
</dbReference>
<protein>
    <submittedName>
        <fullName evidence="5">Outer membrane receptor proteins, mostly Fe transport</fullName>
    </submittedName>
</protein>
<dbReference type="SUPFAM" id="SSF49464">
    <property type="entry name" value="Carboxypeptidase regulatory domain-like"/>
    <property type="match status" value="1"/>
</dbReference>
<dbReference type="InterPro" id="IPR041700">
    <property type="entry name" value="OMP_b-brl_3"/>
</dbReference>
<dbReference type="EMBL" id="FNYA01000001">
    <property type="protein sequence ID" value="SEI47296.1"/>
    <property type="molecule type" value="Genomic_DNA"/>
</dbReference>
<evidence type="ECO:0000256" key="1">
    <source>
        <dbReference type="ARBA" id="ARBA00004442"/>
    </source>
</evidence>
<dbReference type="SUPFAM" id="SSF56935">
    <property type="entry name" value="Porins"/>
    <property type="match status" value="1"/>
</dbReference>
<evidence type="ECO:0000259" key="4">
    <source>
        <dbReference type="Pfam" id="PF14905"/>
    </source>
</evidence>
<dbReference type="InterPro" id="IPR037066">
    <property type="entry name" value="Plug_dom_sf"/>
</dbReference>
<keyword evidence="5" id="KW-0675">Receptor</keyword>
<evidence type="ECO:0000256" key="3">
    <source>
        <dbReference type="ARBA" id="ARBA00023237"/>
    </source>
</evidence>
<dbReference type="InterPro" id="IPR036942">
    <property type="entry name" value="Beta-barrel_TonB_sf"/>
</dbReference>
<evidence type="ECO:0000313" key="6">
    <source>
        <dbReference type="Proteomes" id="UP000199702"/>
    </source>
</evidence>
<sequence length="810" mass="91025">MKKVILIIAILLKVSVGFSQTNNGRVIGNTIDENKKPIEFANVLLHRVADSVFVKAAISDEKGNFEMDHLVLENYYITIKHQTFKTFKSENFSITAGNKIKSFTDITLNKNSNTIQEVVVTSGIKPFVERKLDKIIVNVENSIVATGNSVLEVLERSPGVMVNQESSINLKGKSGVVIMIDGKPTPLSGTDLMAYLKGIQANNVQTIEIISNPSAKYDAAGNAGIINIKLKKNQKIGFNGSLTLSYGQGVYAKPSASTNLNYRNKKWNFFGTYSHAEPTDFTMFYINRKFFDANHNVVSIFDQTSYIKRPIISDNSKIGADFYANEKTVVGVMLNGNWNSSNRDGNTNSIIKKPDGSVDYTTDNSVTLNEKRFNGFGNVNFKHSFNNEGKEVTADVDFGQYDSKTLQDINNSNLSSDGQTVTLNKLFTNQVGNIAVKSVKADYSHPFSKTAKLEVGLKSSLVTSDNDVKFYDVIDNENVLDSNRSNQFIYKENINAVYASFAKEFTKWDFQFGLRTEHTHTNGEQIATNEKFSRDYTNFFPNVVVNRKFSDDNSLAFSYTKRIDRPTYRQLNPFKIFVDSYTYVVGDPTLKSVITNIFEFNHTFKGKYITTLSYSKSNDAITDIFQQDDATKISFQIPANMQDFEQINLGIYVPFKIDKTVNSTLSGSVNNNKYTSPLQGSTLHNDFTSWDANLTNNIALGKGWSAELNGFYQSKSVWGLFIIKNLAQVSSGIQKVSKNKNSTFKFAISDIFLTNHIAVEVQYQNQDFFTNRTWDSRVATLSYTYRFGKNTIEKARQHKSGVEDEKRRAG</sequence>
<keyword evidence="2" id="KW-0472">Membrane</keyword>
<proteinExistence type="predicted"/>
<evidence type="ECO:0000313" key="5">
    <source>
        <dbReference type="EMBL" id="SEI47296.1"/>
    </source>
</evidence>
<name>A0A1H6QYW8_9FLAO</name>
<dbReference type="Gene3D" id="2.170.130.10">
    <property type="entry name" value="TonB-dependent receptor, plug domain"/>
    <property type="match status" value="1"/>
</dbReference>
<organism evidence="5 6">
    <name type="scientific">Flavobacterium terrigena</name>
    <dbReference type="NCBI Taxonomy" id="402734"/>
    <lineage>
        <taxon>Bacteria</taxon>
        <taxon>Pseudomonadati</taxon>
        <taxon>Bacteroidota</taxon>
        <taxon>Flavobacteriia</taxon>
        <taxon>Flavobacteriales</taxon>
        <taxon>Flavobacteriaceae</taxon>
        <taxon>Flavobacterium</taxon>
    </lineage>
</organism>
<keyword evidence="6" id="KW-1185">Reference proteome</keyword>
<dbReference type="Pfam" id="PF14905">
    <property type="entry name" value="OMP_b-brl_3"/>
    <property type="match status" value="1"/>
</dbReference>
<reference evidence="6" key="1">
    <citation type="submission" date="2016-10" db="EMBL/GenBank/DDBJ databases">
        <authorList>
            <person name="Varghese N."/>
            <person name="Submissions S."/>
        </authorList>
    </citation>
    <scope>NUCLEOTIDE SEQUENCE [LARGE SCALE GENOMIC DNA]</scope>
    <source>
        <strain evidence="6">DSM 17934</strain>
    </source>
</reference>
<keyword evidence="3" id="KW-0998">Cell outer membrane</keyword>